<dbReference type="OrthoDB" id="3237195at2"/>
<evidence type="ECO:0000259" key="5">
    <source>
        <dbReference type="PROSITE" id="PS50977"/>
    </source>
</evidence>
<dbReference type="GO" id="GO:0003700">
    <property type="term" value="F:DNA-binding transcription factor activity"/>
    <property type="evidence" value="ECO:0007669"/>
    <property type="project" value="TreeGrafter"/>
</dbReference>
<proteinExistence type="predicted"/>
<dbReference type="PRINTS" id="PR00455">
    <property type="entry name" value="HTHTETR"/>
</dbReference>
<name>A0A1X1XV44_9MYCO</name>
<keyword evidence="1" id="KW-0805">Transcription regulation</keyword>
<reference evidence="6 7" key="1">
    <citation type="submission" date="2016-01" db="EMBL/GenBank/DDBJ databases">
        <title>The new phylogeny of the genus Mycobacterium.</title>
        <authorList>
            <person name="Tarcisio F."/>
            <person name="Conor M."/>
            <person name="Antonella G."/>
            <person name="Elisabetta G."/>
            <person name="Giulia F.S."/>
            <person name="Sara T."/>
            <person name="Anna F."/>
            <person name="Clotilde B."/>
            <person name="Roberto B."/>
            <person name="Veronica D.S."/>
            <person name="Fabio R."/>
            <person name="Monica P."/>
            <person name="Olivier J."/>
            <person name="Enrico T."/>
            <person name="Nicola S."/>
        </authorList>
    </citation>
    <scope>NUCLEOTIDE SEQUENCE [LARGE SCALE GENOMIC DNA]</scope>
    <source>
        <strain evidence="6 7">DSM 45166</strain>
    </source>
</reference>
<protein>
    <submittedName>
        <fullName evidence="6">Spore coat protein CotS</fullName>
    </submittedName>
</protein>
<keyword evidence="3" id="KW-0804">Transcription</keyword>
<evidence type="ECO:0000313" key="6">
    <source>
        <dbReference type="EMBL" id="ORW02723.1"/>
    </source>
</evidence>
<dbReference type="Proteomes" id="UP000193487">
    <property type="component" value="Unassembled WGS sequence"/>
</dbReference>
<dbReference type="Pfam" id="PF21935">
    <property type="entry name" value="TetR_C_45"/>
    <property type="match status" value="1"/>
</dbReference>
<evidence type="ECO:0000256" key="2">
    <source>
        <dbReference type="ARBA" id="ARBA00023125"/>
    </source>
</evidence>
<keyword evidence="2 4" id="KW-0238">DNA-binding</keyword>
<keyword evidence="6" id="KW-0946">Virion</keyword>
<feature type="DNA-binding region" description="H-T-H motif" evidence="4">
    <location>
        <begin position="31"/>
        <end position="50"/>
    </location>
</feature>
<organism evidence="6 7">
    <name type="scientific">Mycobacterium kyorinense</name>
    <dbReference type="NCBI Taxonomy" id="487514"/>
    <lineage>
        <taxon>Bacteria</taxon>
        <taxon>Bacillati</taxon>
        <taxon>Actinomycetota</taxon>
        <taxon>Actinomycetes</taxon>
        <taxon>Mycobacteriales</taxon>
        <taxon>Mycobacteriaceae</taxon>
        <taxon>Mycobacterium</taxon>
    </lineage>
</organism>
<dbReference type="SUPFAM" id="SSF48498">
    <property type="entry name" value="Tetracyclin repressor-like, C-terminal domain"/>
    <property type="match status" value="1"/>
</dbReference>
<dbReference type="InterPro" id="IPR036271">
    <property type="entry name" value="Tet_transcr_reg_TetR-rel_C_sf"/>
</dbReference>
<evidence type="ECO:0000313" key="7">
    <source>
        <dbReference type="Proteomes" id="UP000193487"/>
    </source>
</evidence>
<dbReference type="InterPro" id="IPR009057">
    <property type="entry name" value="Homeodomain-like_sf"/>
</dbReference>
<evidence type="ECO:0000256" key="1">
    <source>
        <dbReference type="ARBA" id="ARBA00023015"/>
    </source>
</evidence>
<dbReference type="AlphaFoldDB" id="A0A1X1XV44"/>
<dbReference type="SUPFAM" id="SSF46689">
    <property type="entry name" value="Homeodomain-like"/>
    <property type="match status" value="1"/>
</dbReference>
<gene>
    <name evidence="6" type="ORF">AWC14_06195</name>
</gene>
<dbReference type="InterPro" id="IPR054126">
    <property type="entry name" value="CprB_TetR_C"/>
</dbReference>
<keyword evidence="7" id="KW-1185">Reference proteome</keyword>
<dbReference type="GO" id="GO:0000976">
    <property type="term" value="F:transcription cis-regulatory region binding"/>
    <property type="evidence" value="ECO:0007669"/>
    <property type="project" value="TreeGrafter"/>
</dbReference>
<feature type="domain" description="HTH tetR-type" evidence="5">
    <location>
        <begin position="8"/>
        <end position="68"/>
    </location>
</feature>
<sequence>MARQVRSEVTRRKILDAAIDVFGEVGYASAARAAIIERAGMTKGALYHHFESMDSLASAIIDEGAGVVLDTFRTMCEPSSPGLENMIHGMFAAAEVLASNKVARVAEQLAFALGEFNESASRVYANWLEAMATQAGRASAEGDLKEGLDPDAVSESIVGAMLGTRLLLRAKTDGDLIGQLRRMWELLLPAVVADASLPYFREFLAREALRRNGSTPSAE</sequence>
<dbReference type="RefSeq" id="WP_045375157.1">
    <property type="nucleotide sequence ID" value="NZ_BBKA01000020.1"/>
</dbReference>
<dbReference type="InterPro" id="IPR050109">
    <property type="entry name" value="HTH-type_TetR-like_transc_reg"/>
</dbReference>
<dbReference type="Pfam" id="PF00440">
    <property type="entry name" value="TetR_N"/>
    <property type="match status" value="1"/>
</dbReference>
<comment type="caution">
    <text evidence="6">The sequence shown here is derived from an EMBL/GenBank/DDBJ whole genome shotgun (WGS) entry which is preliminary data.</text>
</comment>
<dbReference type="EMBL" id="LQPE01000130">
    <property type="protein sequence ID" value="ORW02723.1"/>
    <property type="molecule type" value="Genomic_DNA"/>
</dbReference>
<evidence type="ECO:0000256" key="3">
    <source>
        <dbReference type="ARBA" id="ARBA00023163"/>
    </source>
</evidence>
<accession>A0A1X1XV44</accession>
<evidence type="ECO:0000256" key="4">
    <source>
        <dbReference type="PROSITE-ProRule" id="PRU00335"/>
    </source>
</evidence>
<dbReference type="PANTHER" id="PTHR30055">
    <property type="entry name" value="HTH-TYPE TRANSCRIPTIONAL REGULATOR RUTR"/>
    <property type="match status" value="1"/>
</dbReference>
<dbReference type="Gene3D" id="1.10.357.10">
    <property type="entry name" value="Tetracycline Repressor, domain 2"/>
    <property type="match status" value="1"/>
</dbReference>
<dbReference type="InterPro" id="IPR001647">
    <property type="entry name" value="HTH_TetR"/>
</dbReference>
<dbReference type="PROSITE" id="PS50977">
    <property type="entry name" value="HTH_TETR_2"/>
    <property type="match status" value="1"/>
</dbReference>
<keyword evidence="6" id="KW-0167">Capsid protein</keyword>
<dbReference type="PANTHER" id="PTHR30055:SF234">
    <property type="entry name" value="HTH-TYPE TRANSCRIPTIONAL REGULATOR BETI"/>
    <property type="match status" value="1"/>
</dbReference>